<dbReference type="Proteomes" id="UP000003980">
    <property type="component" value="Unassembled WGS sequence"/>
</dbReference>
<keyword evidence="2 6" id="KW-0479">Metal-binding</keyword>
<dbReference type="InterPro" id="IPR013321">
    <property type="entry name" value="Arc_rbn_hlx_hlx"/>
</dbReference>
<dbReference type="CDD" id="cd22231">
    <property type="entry name" value="RHH_NikR_HicB-like"/>
    <property type="match status" value="1"/>
</dbReference>
<feature type="binding site" evidence="6">
    <location>
        <position position="87"/>
    </location>
    <ligand>
        <name>Ni(2+)</name>
        <dbReference type="ChEBI" id="CHEBI:49786"/>
    </ligand>
</feature>
<dbReference type="OrthoDB" id="25654at2157"/>
<dbReference type="RefSeq" id="WP_009075385.1">
    <property type="nucleotide sequence ID" value="NZ_JH597770.1"/>
</dbReference>
<sequence>MNVEKISVSVDKELLKRLEEYMSRTGLGDRSRVVQLALRDFLDERGLGEEDVLGIISIVYEESLAKNALTELQHSLHHLIISTLHVHVNEKVCMEAIAVRGKRKELVELLSLLSKTRGVKKSKLVISTQIEDEDQDSQRV</sequence>
<dbReference type="InterPro" id="IPR045865">
    <property type="entry name" value="ACT-like_dom_sf"/>
</dbReference>
<dbReference type="GO" id="GO:0003700">
    <property type="term" value="F:DNA-binding transcription factor activity"/>
    <property type="evidence" value="ECO:0007669"/>
    <property type="project" value="UniProtKB-UniRule"/>
</dbReference>
<dbReference type="Pfam" id="PF08753">
    <property type="entry name" value="NikR_C"/>
    <property type="match status" value="1"/>
</dbReference>
<comment type="function">
    <text evidence="6">Transcriptional regulator.</text>
</comment>
<evidence type="ECO:0000256" key="2">
    <source>
        <dbReference type="ARBA" id="ARBA00022723"/>
    </source>
</evidence>
<evidence type="ECO:0000256" key="6">
    <source>
        <dbReference type="HAMAP-Rule" id="MF_00476"/>
    </source>
</evidence>
<feature type="domain" description="Transcription factor NikR nickel binding C-terminal" evidence="7">
    <location>
        <begin position="54"/>
        <end position="126"/>
    </location>
</feature>
<evidence type="ECO:0000256" key="1">
    <source>
        <dbReference type="ARBA" id="ARBA00022596"/>
    </source>
</evidence>
<dbReference type="HAMAP" id="MF_00476">
    <property type="entry name" value="NikR"/>
    <property type="match status" value="1"/>
</dbReference>
<dbReference type="PANTHER" id="PTHR34719">
    <property type="entry name" value="NICKEL-RESPONSIVE REGULATOR"/>
    <property type="match status" value="1"/>
</dbReference>
<evidence type="ECO:0000256" key="4">
    <source>
        <dbReference type="ARBA" id="ARBA00023125"/>
    </source>
</evidence>
<proteinExistence type="inferred from homology"/>
<dbReference type="InterPro" id="IPR027271">
    <property type="entry name" value="Acetolactate_synth/TF_NikR_C"/>
</dbReference>
<organism evidence="8 9">
    <name type="scientific">Metallosphaera yellowstonensis MK1</name>
    <dbReference type="NCBI Taxonomy" id="671065"/>
    <lineage>
        <taxon>Archaea</taxon>
        <taxon>Thermoproteota</taxon>
        <taxon>Thermoprotei</taxon>
        <taxon>Sulfolobales</taxon>
        <taxon>Sulfolobaceae</taxon>
        <taxon>Metallosphaera</taxon>
    </lineage>
</organism>
<feature type="binding site" evidence="6">
    <location>
        <position position="93"/>
    </location>
    <ligand>
        <name>Ni(2+)</name>
        <dbReference type="ChEBI" id="CHEBI:49786"/>
    </ligand>
</feature>
<keyword evidence="9" id="KW-1185">Reference proteome</keyword>
<reference evidence="8 9" key="1">
    <citation type="submission" date="2012-01" db="EMBL/GenBank/DDBJ databases">
        <title>Improved High-Quality Draft sequence of Metallosphaera yellowstonensis MK1.</title>
        <authorList>
            <consortium name="US DOE Joint Genome Institute"/>
            <person name="Lucas S."/>
            <person name="Han J."/>
            <person name="Cheng J.-F."/>
            <person name="Goodwin L."/>
            <person name="Pitluck S."/>
            <person name="Peters L."/>
            <person name="Teshima H."/>
            <person name="Detter J.C."/>
            <person name="Han C."/>
            <person name="Tapia R."/>
            <person name="Land M."/>
            <person name="Hauser L."/>
            <person name="Kyrpides N."/>
            <person name="Kozubal M."/>
            <person name="Macur R.E."/>
            <person name="Jay Z."/>
            <person name="Inskeep W."/>
            <person name="Woyke T."/>
        </authorList>
    </citation>
    <scope>NUCLEOTIDE SEQUENCE [LARGE SCALE GENOMIC DNA]</scope>
    <source>
        <strain evidence="8 9">MK1</strain>
    </source>
</reference>
<dbReference type="SUPFAM" id="SSF47598">
    <property type="entry name" value="Ribbon-helix-helix"/>
    <property type="match status" value="1"/>
</dbReference>
<evidence type="ECO:0000259" key="7">
    <source>
        <dbReference type="Pfam" id="PF08753"/>
    </source>
</evidence>
<dbReference type="Gene3D" id="3.30.70.1150">
    <property type="entry name" value="ACT-like. Chain A, domain 2"/>
    <property type="match status" value="1"/>
</dbReference>
<feature type="binding site" evidence="6">
    <location>
        <position position="85"/>
    </location>
    <ligand>
        <name>Ni(2+)</name>
        <dbReference type="ChEBI" id="CHEBI:49786"/>
    </ligand>
</feature>
<keyword evidence="3 6" id="KW-0805">Transcription regulation</keyword>
<dbReference type="eggNOG" id="arCOG01008">
    <property type="taxonomic scope" value="Archaea"/>
</dbReference>
<dbReference type="STRING" id="671065.MetMK1DRAFT_00031360"/>
<feature type="binding site" evidence="6">
    <location>
        <position position="74"/>
    </location>
    <ligand>
        <name>Ni(2+)</name>
        <dbReference type="ChEBI" id="CHEBI:49786"/>
    </ligand>
</feature>
<name>H2C965_9CREN</name>
<keyword evidence="4 6" id="KW-0238">DNA-binding</keyword>
<accession>H2C965</accession>
<dbReference type="SUPFAM" id="SSF55021">
    <property type="entry name" value="ACT-like"/>
    <property type="match status" value="1"/>
</dbReference>
<dbReference type="GO" id="GO:0016151">
    <property type="term" value="F:nickel cation binding"/>
    <property type="evidence" value="ECO:0007669"/>
    <property type="project" value="UniProtKB-UniRule"/>
</dbReference>
<dbReference type="AlphaFoldDB" id="H2C965"/>
<evidence type="ECO:0000256" key="5">
    <source>
        <dbReference type="ARBA" id="ARBA00023163"/>
    </source>
</evidence>
<dbReference type="EMBL" id="JH597770">
    <property type="protein sequence ID" value="EHP68691.1"/>
    <property type="molecule type" value="Genomic_DNA"/>
</dbReference>
<dbReference type="InterPro" id="IPR010985">
    <property type="entry name" value="Ribbon_hlx_hlx"/>
</dbReference>
<dbReference type="GO" id="GO:0003677">
    <property type="term" value="F:DNA binding"/>
    <property type="evidence" value="ECO:0007669"/>
    <property type="project" value="UniProtKB-KW"/>
</dbReference>
<dbReference type="PANTHER" id="PTHR34719:SF2">
    <property type="entry name" value="NICKEL-RESPONSIVE REGULATOR"/>
    <property type="match status" value="1"/>
</dbReference>
<dbReference type="InterPro" id="IPR014864">
    <property type="entry name" value="TF_NikR_Ni-bd_C"/>
</dbReference>
<dbReference type="InterPro" id="IPR022988">
    <property type="entry name" value="Ni_resp_reg_NikR"/>
</dbReference>
<evidence type="ECO:0000256" key="3">
    <source>
        <dbReference type="ARBA" id="ARBA00023015"/>
    </source>
</evidence>
<evidence type="ECO:0000313" key="8">
    <source>
        <dbReference type="EMBL" id="EHP68691.1"/>
    </source>
</evidence>
<keyword evidence="1 6" id="KW-0533">Nickel</keyword>
<gene>
    <name evidence="8" type="ORF">MetMK1DRAFT_00031360</name>
</gene>
<protein>
    <recommendedName>
        <fullName evidence="6">Putative nickel-responsive regulator</fullName>
    </recommendedName>
</protein>
<dbReference type="InterPro" id="IPR050192">
    <property type="entry name" value="CopG/NikR_regulator"/>
</dbReference>
<comment type="cofactor">
    <cofactor evidence="6">
        <name>Ni(2+)</name>
        <dbReference type="ChEBI" id="CHEBI:49786"/>
    </cofactor>
    <text evidence="6">Binds 1 nickel ion per subunit.</text>
</comment>
<keyword evidence="5 6" id="KW-0804">Transcription</keyword>
<dbReference type="Gene3D" id="1.10.1220.10">
    <property type="entry name" value="Met repressor-like"/>
    <property type="match status" value="1"/>
</dbReference>
<dbReference type="HOGENOM" id="CLU_113319_2_1_2"/>
<dbReference type="GO" id="GO:0010045">
    <property type="term" value="P:response to nickel cation"/>
    <property type="evidence" value="ECO:0007669"/>
    <property type="project" value="InterPro"/>
</dbReference>
<evidence type="ECO:0000313" key="9">
    <source>
        <dbReference type="Proteomes" id="UP000003980"/>
    </source>
</evidence>
<comment type="similarity">
    <text evidence="6">Belongs to the transcriptional regulatory CopG/NikR family.</text>
</comment>